<dbReference type="EMBL" id="JAHOFX010000014">
    <property type="protein sequence ID" value="MBV3439056.1"/>
    <property type="molecule type" value="Genomic_DNA"/>
</dbReference>
<dbReference type="EMBL" id="FNRW01000005">
    <property type="protein sequence ID" value="SEB64457.1"/>
    <property type="molecule type" value="Genomic_DNA"/>
</dbReference>
<organism evidence="4 5">
    <name type="scientific">Bifidobacterium longum</name>
    <dbReference type="NCBI Taxonomy" id="216816"/>
    <lineage>
        <taxon>Bacteria</taxon>
        <taxon>Bacillati</taxon>
        <taxon>Actinomycetota</taxon>
        <taxon>Actinomycetes</taxon>
        <taxon>Bifidobacteriales</taxon>
        <taxon>Bifidobacteriaceae</taxon>
        <taxon>Bifidobacterium</taxon>
    </lineage>
</organism>
<evidence type="ECO:0000313" key="3">
    <source>
        <dbReference type="EMBL" id="RGW63167.1"/>
    </source>
</evidence>
<reference evidence="4 5" key="1">
    <citation type="submission" date="2016-10" db="EMBL/GenBank/DDBJ databases">
        <authorList>
            <person name="Varghese N."/>
            <person name="Submissions S."/>
        </authorList>
    </citation>
    <scope>NUCLEOTIDE SEQUENCE [LARGE SCALE GENOMIC DNA]</scope>
    <source>
        <strain evidence="4 5">DSM 20219</strain>
    </source>
</reference>
<dbReference type="EMBL" id="QSAR01000016">
    <property type="protein sequence ID" value="RGW63167.1"/>
    <property type="molecule type" value="Genomic_DNA"/>
</dbReference>
<evidence type="ECO:0000313" key="5">
    <source>
        <dbReference type="Proteomes" id="UP000182842"/>
    </source>
</evidence>
<dbReference type="AlphaFoldDB" id="A0A151C540"/>
<proteinExistence type="predicted"/>
<dbReference type="Proteomes" id="UP001272183">
    <property type="component" value="Unassembled WGS sequence"/>
</dbReference>
<evidence type="ECO:0000313" key="2">
    <source>
        <dbReference type="EMBL" id="MDW7546441.1"/>
    </source>
</evidence>
<reference evidence="1" key="3">
    <citation type="submission" date="2021-06" db="EMBL/GenBank/DDBJ databases">
        <title>Collection of gut derived symbiotic bacterial strains cultured from healthy donors.</title>
        <authorList>
            <person name="Lin H."/>
            <person name="Littmann E."/>
            <person name="Pamer E.G."/>
        </authorList>
    </citation>
    <scope>NUCLEOTIDE SEQUENCE</scope>
    <source>
        <strain evidence="1">MSK.19.9</strain>
    </source>
</reference>
<evidence type="ECO:0000313" key="4">
    <source>
        <dbReference type="EMBL" id="SEB64457.1"/>
    </source>
</evidence>
<dbReference type="GeneID" id="69578251"/>
<name>A0A151C540_BIFLN</name>
<accession>A0A151C540</accession>
<dbReference type="Proteomes" id="UP001195937">
    <property type="component" value="Unassembled WGS sequence"/>
</dbReference>
<dbReference type="RefSeq" id="WP_013582725.1">
    <property type="nucleotide sequence ID" value="NZ_CAXSUE010000004.1"/>
</dbReference>
<comment type="caution">
    <text evidence="4">The sequence shown here is derived from an EMBL/GenBank/DDBJ whole genome shotgun (WGS) entry which is preliminary data.</text>
</comment>
<dbReference type="EMBL" id="JAWUDL010000009">
    <property type="protein sequence ID" value="MDW7546441.1"/>
    <property type="molecule type" value="Genomic_DNA"/>
</dbReference>
<dbReference type="Proteomes" id="UP000265775">
    <property type="component" value="Unassembled WGS sequence"/>
</dbReference>
<dbReference type="Proteomes" id="UP000182842">
    <property type="component" value="Unassembled WGS sequence"/>
</dbReference>
<reference evidence="2" key="4">
    <citation type="submission" date="2023-10" db="EMBL/GenBank/DDBJ databases">
        <title>Supernatant from a Refined Defined Microbial Community Protects Mice from Clostridioides difficile Infection.</title>
        <authorList>
            <person name="Douchant K."/>
            <person name="He S.-M."/>
            <person name="Noordhof C."/>
            <person name="Greenlaw J."/>
            <person name="Schroeter K."/>
            <person name="Vancuren S.J."/>
            <person name="Sjaarda C."/>
            <person name="Allen-Vercoe E."/>
            <person name="Gloor G.B."/>
            <person name="Vanner S.J."/>
            <person name="Petrof E.O."/>
            <person name="Sheth P.M."/>
            <person name="Guzman M."/>
        </authorList>
    </citation>
    <scope>NUCLEOTIDE SEQUENCE</scope>
    <source>
        <strain evidence="2">16-6-I_4_FM</strain>
    </source>
</reference>
<gene>
    <name evidence="3" type="ORF">DWV59_10515</name>
    <name evidence="1" type="ORF">KSW34_08695</name>
    <name evidence="4" type="ORF">SAMN04489748_1641</name>
    <name evidence="2" type="ORF">SCX10_06335</name>
</gene>
<evidence type="ECO:0000313" key="6">
    <source>
        <dbReference type="Proteomes" id="UP000265775"/>
    </source>
</evidence>
<reference evidence="3 6" key="2">
    <citation type="submission" date="2018-08" db="EMBL/GenBank/DDBJ databases">
        <title>A genome reference for cultivated species of the human gut microbiota.</title>
        <authorList>
            <person name="Zou Y."/>
            <person name="Xue W."/>
            <person name="Luo G."/>
        </authorList>
    </citation>
    <scope>NUCLEOTIDE SEQUENCE [LARGE SCALE GENOMIC DNA]</scope>
    <source>
        <strain evidence="3 6">AF11-12</strain>
    </source>
</reference>
<protein>
    <submittedName>
        <fullName evidence="4">Uncharacterized protein</fullName>
    </submittedName>
</protein>
<evidence type="ECO:0000313" key="1">
    <source>
        <dbReference type="EMBL" id="MBV3439056.1"/>
    </source>
</evidence>
<sequence length="65" mass="6864">MAMLIIGGERTVLHGSDPDMLALSVLHEARRRGMRAALADDRGRKVMIVLPAGPLGPACGREDAA</sequence>